<dbReference type="SMART" id="SM00474">
    <property type="entry name" value="35EXOc"/>
    <property type="match status" value="1"/>
</dbReference>
<dbReference type="AlphaFoldDB" id="A0A914LUS6"/>
<dbReference type="GO" id="GO:0008408">
    <property type="term" value="F:3'-5' exonuclease activity"/>
    <property type="evidence" value="ECO:0007669"/>
    <property type="project" value="InterPro"/>
</dbReference>
<reference evidence="4" key="1">
    <citation type="submission" date="2022-11" db="UniProtKB">
        <authorList>
            <consortium name="WormBaseParasite"/>
        </authorList>
    </citation>
    <scope>IDENTIFICATION</scope>
</reference>
<name>A0A914LUS6_MELIC</name>
<dbReference type="Proteomes" id="UP000887563">
    <property type="component" value="Unplaced"/>
</dbReference>
<protein>
    <submittedName>
        <fullName evidence="4">3'-5' exonuclease domain-containing protein</fullName>
    </submittedName>
</protein>
<dbReference type="SUPFAM" id="SSF53098">
    <property type="entry name" value="Ribonuclease H-like"/>
    <property type="match status" value="1"/>
</dbReference>
<dbReference type="PANTHER" id="PTHR46628">
    <property type="entry name" value="PIRNA BIOGENESIS PROTEIN EXD1"/>
    <property type="match status" value="1"/>
</dbReference>
<feature type="domain" description="3'-5' exonuclease" evidence="2">
    <location>
        <begin position="328"/>
        <end position="542"/>
    </location>
</feature>
<proteinExistence type="predicted"/>
<evidence type="ECO:0000259" key="2">
    <source>
        <dbReference type="SMART" id="SM00474"/>
    </source>
</evidence>
<dbReference type="Pfam" id="PF23713">
    <property type="entry name" value="WHD_Egal"/>
    <property type="match status" value="3"/>
</dbReference>
<sequence length="778" mass="86570">MDEARNMALLFFVDHLMLKGGQRTIHDLSCQFGARGFTEEMRQSVGTTQEGLTEFLGQFPSLFVLDGDQVILKGFGEVEGKNHLMHIPATDYAAEAVQFFVKKLEKFGPELQIKSLLGHRSQAAPEIRLVSGRHLKEFAEFLASQIDHFVVEGDRVRLANMSEPKTCPDEFVDEEGRPLAGHKAKLAAIEFMKSVLEQNEEQPYPLDLFYKKFCEHFPHHIRQEVATNPKELLMFLKLNRHLFFIRSNKVQLVKNRIPTSEEQQDSESGRSTEDIGGGGGNTTGSSSSSSERSNVASPEVITTTKNNSVTISISPVMFPLCRDNLHYVQFVNTLKKAQDAVASLKSDLEAASPNDPSNFLVVDFKLVCLGGGSHHTPSEQFVALVIVATPLTNKKSQQQGQLIVFDLAHCEGILTDKGSLGELLESDKIIKVTHDVRRAAWLLGQRYGIEIKNVFDTQIAHSVIQHHKFGKPMGELRAISFVNLQRVYNPQSLVLSDISPRKLSQTPNWADRPVSPDILLSACEESHCLANGLFRLLDSQLPPQLRLLFEQLCIEAITTNNNNVEQQQLNPVLNRNGNIAQQQNGCSEFVGGQQQQRRPLPQPLMELPLNGIYRPPGIRRRGSIQPPSLLNGGSPLGSPLFGNSPFNGGGYIPPPLRKVSAPMAAQSLMGQCRSPTIRNVFGGFPIPTTQNQKCEMRDAETQTISTGEIAVLKVYYDDEEKELTNGNSNKNFNSNDKAIKIENIETNKEEKQFLNEREEEKQNKDSVGDTILEGNESV</sequence>
<dbReference type="InterPro" id="IPR052144">
    <property type="entry name" value="piRNA_biogenesis_EXD1"/>
</dbReference>
<feature type="region of interest" description="Disordered" evidence="1">
    <location>
        <begin position="739"/>
        <end position="778"/>
    </location>
</feature>
<dbReference type="Gene3D" id="3.30.420.10">
    <property type="entry name" value="Ribonuclease H-like superfamily/Ribonuclease H"/>
    <property type="match status" value="1"/>
</dbReference>
<organism evidence="3 4">
    <name type="scientific">Meloidogyne incognita</name>
    <name type="common">Southern root-knot nematode worm</name>
    <name type="synonym">Oxyuris incognita</name>
    <dbReference type="NCBI Taxonomy" id="6306"/>
    <lineage>
        <taxon>Eukaryota</taxon>
        <taxon>Metazoa</taxon>
        <taxon>Ecdysozoa</taxon>
        <taxon>Nematoda</taxon>
        <taxon>Chromadorea</taxon>
        <taxon>Rhabditida</taxon>
        <taxon>Tylenchina</taxon>
        <taxon>Tylenchomorpha</taxon>
        <taxon>Tylenchoidea</taxon>
        <taxon>Meloidogynidae</taxon>
        <taxon>Meloidogyninae</taxon>
        <taxon>Meloidogyne</taxon>
        <taxon>Meloidogyne incognita group</taxon>
    </lineage>
</organism>
<feature type="region of interest" description="Disordered" evidence="1">
    <location>
        <begin position="256"/>
        <end position="301"/>
    </location>
</feature>
<dbReference type="GO" id="GO:1990923">
    <property type="term" value="C:PET complex"/>
    <property type="evidence" value="ECO:0007669"/>
    <property type="project" value="TreeGrafter"/>
</dbReference>
<dbReference type="WBParaSite" id="Minc3s00823g17774">
    <property type="protein sequence ID" value="Minc3s00823g17774"/>
    <property type="gene ID" value="Minc3s00823g17774"/>
</dbReference>
<dbReference type="InterPro" id="IPR012337">
    <property type="entry name" value="RNaseH-like_sf"/>
</dbReference>
<evidence type="ECO:0000256" key="1">
    <source>
        <dbReference type="SAM" id="MobiDB-lite"/>
    </source>
</evidence>
<dbReference type="GO" id="GO:0034587">
    <property type="term" value="P:piRNA processing"/>
    <property type="evidence" value="ECO:0007669"/>
    <property type="project" value="TreeGrafter"/>
</dbReference>
<dbReference type="GO" id="GO:0003676">
    <property type="term" value="F:nucleic acid binding"/>
    <property type="evidence" value="ECO:0007669"/>
    <property type="project" value="InterPro"/>
</dbReference>
<accession>A0A914LUS6</accession>
<dbReference type="PANTHER" id="PTHR46628:SF1">
    <property type="entry name" value="PIRNA BIOGENESIS PROTEIN EXD1"/>
    <property type="match status" value="1"/>
</dbReference>
<dbReference type="Pfam" id="PF01612">
    <property type="entry name" value="DNA_pol_A_exo1"/>
    <property type="match status" value="1"/>
</dbReference>
<evidence type="ECO:0000313" key="4">
    <source>
        <dbReference type="WBParaSite" id="Minc3s00823g17774"/>
    </source>
</evidence>
<feature type="compositionally biased region" description="Polar residues" evidence="1">
    <location>
        <begin position="291"/>
        <end position="301"/>
    </location>
</feature>
<keyword evidence="3" id="KW-1185">Reference proteome</keyword>
<dbReference type="InterPro" id="IPR036397">
    <property type="entry name" value="RNaseH_sf"/>
</dbReference>
<feature type="compositionally biased region" description="Basic and acidic residues" evidence="1">
    <location>
        <begin position="739"/>
        <end position="767"/>
    </location>
</feature>
<evidence type="ECO:0000313" key="3">
    <source>
        <dbReference type="Proteomes" id="UP000887563"/>
    </source>
</evidence>
<dbReference type="InterPro" id="IPR056589">
    <property type="entry name" value="WH_Egal-1"/>
</dbReference>
<dbReference type="InterPro" id="IPR002562">
    <property type="entry name" value="3'-5'_exonuclease_dom"/>
</dbReference>